<dbReference type="EMBL" id="VUNQ01000020">
    <property type="protein sequence ID" value="MSU01878.1"/>
    <property type="molecule type" value="Genomic_DNA"/>
</dbReference>
<name>A0A6N7Y075_9FIRM</name>
<evidence type="ECO:0000313" key="1">
    <source>
        <dbReference type="EMBL" id="MSU01878.1"/>
    </source>
</evidence>
<proteinExistence type="predicted"/>
<dbReference type="AlphaFoldDB" id="A0A6N7Y075"/>
<dbReference type="Proteomes" id="UP000469523">
    <property type="component" value="Unassembled WGS sequence"/>
</dbReference>
<reference evidence="1 2" key="1">
    <citation type="submission" date="2019-09" db="EMBL/GenBank/DDBJ databases">
        <title>In-depth cultivation of the pig gut microbiome towards novel bacterial diversity and tailored functional studies.</title>
        <authorList>
            <person name="Wylensek D."/>
            <person name="Hitch T.C.A."/>
            <person name="Clavel T."/>
        </authorList>
    </citation>
    <scope>NUCLEOTIDE SEQUENCE [LARGE SCALE GENOMIC DNA]</scope>
    <source>
        <strain evidence="1 2">WCA3-693-APC-4?</strain>
    </source>
</reference>
<protein>
    <submittedName>
        <fullName evidence="1">Uncharacterized protein</fullName>
    </submittedName>
</protein>
<comment type="caution">
    <text evidence="1">The sequence shown here is derived from an EMBL/GenBank/DDBJ whole genome shotgun (WGS) entry which is preliminary data.</text>
</comment>
<keyword evidence="2" id="KW-1185">Reference proteome</keyword>
<sequence length="444" mass="52579">MWNIAYDLNRLIPPIKSGYNFIKSIKLYIPYKEIGLKTLVRKEQPLPFFYEIILKLVDCKYNEIHNISELTGVEEEILNDVVGEMSGSDLLYIKSNIITLTPKGKESLNKLKRTVIEKEELNRIYINAITGEIKDLDRTYKKPDYMCPCLDEKIKITDEFITNHFSDFDEYYQKRQEDYEVKEQHNSIRNEIYQIIGKEYEKLCYIEERAFIYKNIRDNDLLFECENDPENIYGNTLARQIYDCTGARSFLVPPFNCGKYLDIQVSIDGEKKENTEKLVQVLSNNTTLDNKSKEEIEEYYFTDRYLLENEYFDILTSLKNIKPSEVVISSGELSKMLNDEVISALQSIINKTRIYIIYDKNEYKISQLKSKLMNYMKKNRNRIQWIEQENITQTDIVLYPQCLINIKYNPIPVGKDYLIEEVPEIIFDREKIKIQKDSLLTKNK</sequence>
<evidence type="ECO:0000313" key="2">
    <source>
        <dbReference type="Proteomes" id="UP000469523"/>
    </source>
</evidence>
<accession>A0A6N7Y075</accession>
<gene>
    <name evidence="1" type="ORF">FYJ83_10400</name>
</gene>
<organism evidence="1 2">
    <name type="scientific">Tissierella pigra</name>
    <dbReference type="NCBI Taxonomy" id="2607614"/>
    <lineage>
        <taxon>Bacteria</taxon>
        <taxon>Bacillati</taxon>
        <taxon>Bacillota</taxon>
        <taxon>Tissierellia</taxon>
        <taxon>Tissierellales</taxon>
        <taxon>Tissierellaceae</taxon>
        <taxon>Tissierella</taxon>
    </lineage>
</organism>
<dbReference type="RefSeq" id="WP_154440341.1">
    <property type="nucleotide sequence ID" value="NZ_JAHLPJ010000001.1"/>
</dbReference>